<dbReference type="EMBL" id="JYDU01000138">
    <property type="protein sequence ID" value="KRX91396.1"/>
    <property type="molecule type" value="Genomic_DNA"/>
</dbReference>
<evidence type="ECO:0008006" key="3">
    <source>
        <dbReference type="Google" id="ProtNLM"/>
    </source>
</evidence>
<gene>
    <name evidence="1" type="ORF">T4E_7599</name>
</gene>
<evidence type="ECO:0000313" key="2">
    <source>
        <dbReference type="Proteomes" id="UP000054815"/>
    </source>
</evidence>
<accession>A0A0V0XTG8</accession>
<dbReference type="AlphaFoldDB" id="A0A0V0XTG8"/>
<protein>
    <recommendedName>
        <fullName evidence="3">FLYWCH-type domain-containing protein</fullName>
    </recommendedName>
</protein>
<comment type="caution">
    <text evidence="1">The sequence shown here is derived from an EMBL/GenBank/DDBJ whole genome shotgun (WGS) entry which is preliminary data.</text>
</comment>
<name>A0A0V0XTG8_TRIPS</name>
<evidence type="ECO:0000313" key="1">
    <source>
        <dbReference type="EMBL" id="KRX91396.1"/>
    </source>
</evidence>
<reference evidence="1 2" key="1">
    <citation type="submission" date="2015-01" db="EMBL/GenBank/DDBJ databases">
        <title>Evolution of Trichinella species and genotypes.</title>
        <authorList>
            <person name="Korhonen P.K."/>
            <person name="Edoardo P."/>
            <person name="Giuseppe L.R."/>
            <person name="Gasser R.B."/>
        </authorList>
    </citation>
    <scope>NUCLEOTIDE SEQUENCE [LARGE SCALE GENOMIC DNA]</scope>
    <source>
        <strain evidence="1">ISS141</strain>
    </source>
</reference>
<sequence length="53" mass="5951">MSLVYQGRVYKVRCIGKTEKTLDKKGCDGAMWTNLDVTSVIKQNDHVESCSVD</sequence>
<dbReference type="Proteomes" id="UP000054815">
    <property type="component" value="Unassembled WGS sequence"/>
</dbReference>
<organism evidence="1 2">
    <name type="scientific">Trichinella pseudospiralis</name>
    <name type="common">Parasitic roundworm</name>
    <dbReference type="NCBI Taxonomy" id="6337"/>
    <lineage>
        <taxon>Eukaryota</taxon>
        <taxon>Metazoa</taxon>
        <taxon>Ecdysozoa</taxon>
        <taxon>Nematoda</taxon>
        <taxon>Enoplea</taxon>
        <taxon>Dorylaimia</taxon>
        <taxon>Trichinellida</taxon>
        <taxon>Trichinellidae</taxon>
        <taxon>Trichinella</taxon>
    </lineage>
</organism>
<proteinExistence type="predicted"/>